<evidence type="ECO:0000313" key="3">
    <source>
        <dbReference type="Proteomes" id="UP000029267"/>
    </source>
</evidence>
<evidence type="ECO:0000259" key="1">
    <source>
        <dbReference type="Pfam" id="PF00753"/>
    </source>
</evidence>
<dbReference type="InterPro" id="IPR001279">
    <property type="entry name" value="Metallo-B-lactamas"/>
</dbReference>
<comment type="caution">
    <text evidence="2">The sequence shown here is derived from an EMBL/GenBank/DDBJ whole genome shotgun (WGS) entry which is preliminary data.</text>
</comment>
<accession>A0ABU6BI25</accession>
<keyword evidence="3" id="KW-1185">Reference proteome</keyword>
<organism evidence="2 3">
    <name type="scientific">Geobacillus icigianus</name>
    <dbReference type="NCBI Taxonomy" id="1430331"/>
    <lineage>
        <taxon>Bacteria</taxon>
        <taxon>Bacillati</taxon>
        <taxon>Bacillota</taxon>
        <taxon>Bacilli</taxon>
        <taxon>Bacillales</taxon>
        <taxon>Anoxybacillaceae</taxon>
        <taxon>Geobacillus</taxon>
    </lineage>
</organism>
<protein>
    <recommendedName>
        <fullName evidence="1">Metallo-beta-lactamase domain-containing protein</fullName>
    </recommendedName>
</protein>
<sequence>MYGAQFDALFAPIVPVPEERVIVKEDGETLALSAARTLTFYDTPGHANHHFSIYDSYSGGVFTGDTIGVFYPQLQEAVRLERW</sequence>
<evidence type="ECO:0000313" key="2">
    <source>
        <dbReference type="EMBL" id="MEB3751537.1"/>
    </source>
</evidence>
<dbReference type="Gene3D" id="3.60.15.10">
    <property type="entry name" value="Ribonuclease Z/Hydroxyacylglutathione hydrolase-like"/>
    <property type="match status" value="1"/>
</dbReference>
<dbReference type="SUPFAM" id="SSF56281">
    <property type="entry name" value="Metallo-hydrolase/oxidoreductase"/>
    <property type="match status" value="1"/>
</dbReference>
<reference evidence="2 3" key="1">
    <citation type="journal article" date="2014" name="Genome Announc.">
        <title>Draft Genome Sequence of Geobacillus icigianus Strain G1w1T Isolated from Hot Springs in the Valley of Geysers, Kamchatka (Russian Federation).</title>
        <authorList>
            <person name="Bryanskaya A.V."/>
            <person name="Rozanov A.S."/>
            <person name="Logacheva M.D."/>
            <person name="Kotenko A.V."/>
            <person name="Peltek S.E."/>
        </authorList>
    </citation>
    <scope>NUCLEOTIDE SEQUENCE [LARGE SCALE GENOMIC DNA]</scope>
    <source>
        <strain evidence="2 3">G1w1</strain>
    </source>
</reference>
<proteinExistence type="predicted"/>
<gene>
    <name evidence="2" type="ORF">EP10_002392</name>
</gene>
<dbReference type="InterPro" id="IPR036866">
    <property type="entry name" value="RibonucZ/Hydroxyglut_hydro"/>
</dbReference>
<feature type="domain" description="Metallo-beta-lactamase" evidence="1">
    <location>
        <begin position="14"/>
        <end position="68"/>
    </location>
</feature>
<dbReference type="Proteomes" id="UP000029267">
    <property type="component" value="Unassembled WGS sequence"/>
</dbReference>
<dbReference type="Pfam" id="PF00753">
    <property type="entry name" value="Lactamase_B"/>
    <property type="match status" value="1"/>
</dbReference>
<dbReference type="EMBL" id="JPYA02000003">
    <property type="protein sequence ID" value="MEB3751537.1"/>
    <property type="molecule type" value="Genomic_DNA"/>
</dbReference>
<name>A0ABU6BI25_9BACL</name>